<dbReference type="Proteomes" id="UP001058860">
    <property type="component" value="Chromosome"/>
</dbReference>
<name>A0ABY5PH87_9ACTN</name>
<dbReference type="EMBL" id="CP088295">
    <property type="protein sequence ID" value="UUY04043.1"/>
    <property type="molecule type" value="Genomic_DNA"/>
</dbReference>
<dbReference type="Gene3D" id="3.40.50.300">
    <property type="entry name" value="P-loop containing nucleotide triphosphate hydrolases"/>
    <property type="match status" value="1"/>
</dbReference>
<dbReference type="InterPro" id="IPR027417">
    <property type="entry name" value="P-loop_NTPase"/>
</dbReference>
<dbReference type="RefSeq" id="WP_353864539.1">
    <property type="nucleotide sequence ID" value="NZ_CP088295.1"/>
</dbReference>
<sequence length="214" mass="23435">MSTPPETRSVKISDDERGGWSSDRPRRDGADSPPKPRDISVRTRVLQPAFRLRYSPGSLLLIVSGSVEQAEQFANRVLEEKNAMLSMAKVRRLLAGKVTAEEIEERAAQLLDAAITKRLQGGDSTVVVLDTVTPEEREPLLRAAASLRRPRHLILLEAPRDAVSDEDRLVLNDLRKAVDDGDVGSEGIQTALRLGGASIADTKKIVFRPPPADD</sequence>
<evidence type="ECO:0000313" key="2">
    <source>
        <dbReference type="EMBL" id="UUY04043.1"/>
    </source>
</evidence>
<gene>
    <name evidence="2" type="ORF">LRS13_00490</name>
</gene>
<evidence type="ECO:0000256" key="1">
    <source>
        <dbReference type="SAM" id="MobiDB-lite"/>
    </source>
</evidence>
<organism evidence="2 3">
    <name type="scientific">Svornostia abyssi</name>
    <dbReference type="NCBI Taxonomy" id="2898438"/>
    <lineage>
        <taxon>Bacteria</taxon>
        <taxon>Bacillati</taxon>
        <taxon>Actinomycetota</taxon>
        <taxon>Thermoleophilia</taxon>
        <taxon>Solirubrobacterales</taxon>
        <taxon>Baekduiaceae</taxon>
        <taxon>Svornostia</taxon>
    </lineage>
</organism>
<accession>A0ABY5PH87</accession>
<feature type="region of interest" description="Disordered" evidence="1">
    <location>
        <begin position="1"/>
        <end position="38"/>
    </location>
</feature>
<feature type="compositionally biased region" description="Basic and acidic residues" evidence="1">
    <location>
        <begin position="8"/>
        <end position="38"/>
    </location>
</feature>
<keyword evidence="3" id="KW-1185">Reference proteome</keyword>
<protein>
    <submittedName>
        <fullName evidence="2">Uncharacterized protein</fullName>
    </submittedName>
</protein>
<proteinExistence type="predicted"/>
<reference evidence="3" key="1">
    <citation type="submission" date="2021-11" db="EMBL/GenBank/DDBJ databases">
        <title>Cultivation dependent microbiological survey of springs from the worlds oldest radium mine currently devoted to the extraction of radon-saturated water.</title>
        <authorList>
            <person name="Kapinusova G."/>
            <person name="Smrhova T."/>
            <person name="Strejcek M."/>
            <person name="Suman J."/>
            <person name="Jani K."/>
            <person name="Pajer P."/>
            <person name="Uhlik O."/>
        </authorList>
    </citation>
    <scope>NUCLEOTIDE SEQUENCE [LARGE SCALE GENOMIC DNA]</scope>
    <source>
        <strain evidence="3">J379</strain>
    </source>
</reference>
<evidence type="ECO:0000313" key="3">
    <source>
        <dbReference type="Proteomes" id="UP001058860"/>
    </source>
</evidence>